<dbReference type="PIRSF" id="PIRSF002854">
    <property type="entry name" value="MetQ"/>
    <property type="match status" value="1"/>
</dbReference>
<dbReference type="Gene3D" id="3.40.190.10">
    <property type="entry name" value="Periplasmic binding protein-like II"/>
    <property type="match status" value="2"/>
</dbReference>
<keyword evidence="3" id="KW-0732">Signal</keyword>
<reference evidence="9 10" key="1">
    <citation type="submission" date="2020-02" db="EMBL/GenBank/DDBJ databases">
        <title>Whole Genome Shotgun Sequence of Streptomyces sp. strain CWH03.</title>
        <authorList>
            <person name="Dohra H."/>
            <person name="Kodani S."/>
            <person name="Yamamura H."/>
        </authorList>
    </citation>
    <scope>NUCLEOTIDE SEQUENCE [LARGE SCALE GENOMIC DNA]</scope>
    <source>
        <strain evidence="9 10">CWH03</strain>
    </source>
</reference>
<sequence length="313" mass="33097">MRNLRNLRNHPENPENPENPGSSKAPGRRRNARLATAAAATAALALGLTACGTSSDPAAAGSGDKAAESQPLVVAASPTPHADILGFVKENLADKAGLKLEVREFTDYVLPNTATQSGQVGANFFQHKPYLDDFNEKNGTTIVPVVDVHLEPLGLYSKKATSVKDIKPGQTVAVPNDTTNEGRALQLLAENGLITLKPGVGTGATLSDIADRKGLEFKELEAATVPRALDDVDAAVVNGNYAIEADLRPARDALALEKAEGNPYANFLAVKKGNEKDVRVEKLAKLLNSAEVRKYIEDTYNGSVIPAFGIPAN</sequence>
<dbReference type="PANTHER" id="PTHR30429">
    <property type="entry name" value="D-METHIONINE-BINDING LIPOPROTEIN METQ"/>
    <property type="match status" value="1"/>
</dbReference>
<accession>A0A6A0AW86</accession>
<evidence type="ECO:0000256" key="2">
    <source>
        <dbReference type="ARBA" id="ARBA00008973"/>
    </source>
</evidence>
<evidence type="ECO:0000256" key="6">
    <source>
        <dbReference type="ARBA" id="ARBA00023288"/>
    </source>
</evidence>
<evidence type="ECO:0000313" key="9">
    <source>
        <dbReference type="EMBL" id="GFH36928.1"/>
    </source>
</evidence>
<gene>
    <name evidence="9" type="ORF">SCWH03_31610</name>
</gene>
<protein>
    <submittedName>
        <fullName evidence="9">ABC transporter substrate-binding protein</fullName>
    </submittedName>
</protein>
<evidence type="ECO:0000256" key="3">
    <source>
        <dbReference type="ARBA" id="ARBA00022729"/>
    </source>
</evidence>
<feature type="lipid moiety-binding region" description="S-diacylglycerol cysteine" evidence="7">
    <location>
        <position position="51"/>
    </location>
</feature>
<comment type="caution">
    <text evidence="9">The sequence shown here is derived from an EMBL/GenBank/DDBJ whole genome shotgun (WGS) entry which is preliminary data.</text>
</comment>
<keyword evidence="4" id="KW-0472">Membrane</keyword>
<dbReference type="SUPFAM" id="SSF53850">
    <property type="entry name" value="Periplasmic binding protein-like II"/>
    <property type="match status" value="1"/>
</dbReference>
<name>A0A6A0AW86_9ACTN</name>
<feature type="region of interest" description="Disordered" evidence="8">
    <location>
        <begin position="1"/>
        <end position="34"/>
    </location>
</feature>
<dbReference type="CDD" id="cd13597">
    <property type="entry name" value="PBP2_lipoprotein_Tp32"/>
    <property type="match status" value="1"/>
</dbReference>
<dbReference type="PANTHER" id="PTHR30429:SF0">
    <property type="entry name" value="METHIONINE-BINDING LIPOPROTEIN METQ"/>
    <property type="match status" value="1"/>
</dbReference>
<dbReference type="InterPro" id="IPR004872">
    <property type="entry name" value="Lipoprotein_NlpA"/>
</dbReference>
<evidence type="ECO:0000256" key="8">
    <source>
        <dbReference type="SAM" id="MobiDB-lite"/>
    </source>
</evidence>
<organism evidence="9 10">
    <name type="scientific">Streptomyces pacificus</name>
    <dbReference type="NCBI Taxonomy" id="2705029"/>
    <lineage>
        <taxon>Bacteria</taxon>
        <taxon>Bacillati</taxon>
        <taxon>Actinomycetota</taxon>
        <taxon>Actinomycetes</taxon>
        <taxon>Kitasatosporales</taxon>
        <taxon>Streptomycetaceae</taxon>
        <taxon>Streptomyces</taxon>
    </lineage>
</organism>
<evidence type="ECO:0000256" key="7">
    <source>
        <dbReference type="PIRSR" id="PIRSR002854-1"/>
    </source>
</evidence>
<dbReference type="GO" id="GO:0016020">
    <property type="term" value="C:membrane"/>
    <property type="evidence" value="ECO:0007669"/>
    <property type="project" value="UniProtKB-SubCell"/>
</dbReference>
<keyword evidence="5" id="KW-0564">Palmitate</keyword>
<keyword evidence="10" id="KW-1185">Reference proteome</keyword>
<dbReference type="AlphaFoldDB" id="A0A6A0AW86"/>
<proteinExistence type="inferred from homology"/>
<evidence type="ECO:0000256" key="1">
    <source>
        <dbReference type="ARBA" id="ARBA00004635"/>
    </source>
</evidence>
<dbReference type="Proteomes" id="UP000484988">
    <property type="component" value="Unassembled WGS sequence"/>
</dbReference>
<dbReference type="EMBL" id="BLLG01000008">
    <property type="protein sequence ID" value="GFH36928.1"/>
    <property type="molecule type" value="Genomic_DNA"/>
</dbReference>
<evidence type="ECO:0000313" key="10">
    <source>
        <dbReference type="Proteomes" id="UP000484988"/>
    </source>
</evidence>
<evidence type="ECO:0000256" key="4">
    <source>
        <dbReference type="ARBA" id="ARBA00023136"/>
    </source>
</evidence>
<dbReference type="Pfam" id="PF03180">
    <property type="entry name" value="Lipoprotein_9"/>
    <property type="match status" value="1"/>
</dbReference>
<keyword evidence="6" id="KW-0449">Lipoprotein</keyword>
<evidence type="ECO:0000256" key="5">
    <source>
        <dbReference type="ARBA" id="ARBA00023139"/>
    </source>
</evidence>
<comment type="subcellular location">
    <subcellularLocation>
        <location evidence="1">Membrane</location>
        <topology evidence="1">Lipid-anchor</topology>
    </subcellularLocation>
</comment>
<comment type="similarity">
    <text evidence="2">Belongs to the NlpA lipoprotein family.</text>
</comment>
<dbReference type="RefSeq" id="WP_254076770.1">
    <property type="nucleotide sequence ID" value="NZ_BLLG01000008.1"/>
</dbReference>